<dbReference type="PRINTS" id="PR00726">
    <property type="entry name" value="LEXASERPTASE"/>
</dbReference>
<organism evidence="9 10">
    <name type="scientific">Noviherbaspirillum suwonense</name>
    <dbReference type="NCBI Taxonomy" id="1224511"/>
    <lineage>
        <taxon>Bacteria</taxon>
        <taxon>Pseudomonadati</taxon>
        <taxon>Pseudomonadota</taxon>
        <taxon>Betaproteobacteria</taxon>
        <taxon>Burkholderiales</taxon>
        <taxon>Oxalobacteraceae</taxon>
        <taxon>Noviherbaspirillum</taxon>
    </lineage>
</organism>
<keyword evidence="10" id="KW-1185">Reference proteome</keyword>
<evidence type="ECO:0000256" key="2">
    <source>
        <dbReference type="ARBA" id="ARBA00022763"/>
    </source>
</evidence>
<protein>
    <submittedName>
        <fullName evidence="9">SOS response UmuD protein. Serine peptidase. MEROPS family S24</fullName>
    </submittedName>
</protein>
<dbReference type="PANTHER" id="PTHR33516">
    <property type="entry name" value="LEXA REPRESSOR"/>
    <property type="match status" value="1"/>
</dbReference>
<reference evidence="9 10" key="1">
    <citation type="submission" date="2017-05" db="EMBL/GenBank/DDBJ databases">
        <authorList>
            <person name="Varghese N."/>
            <person name="Submissions S."/>
        </authorList>
    </citation>
    <scope>NUCLEOTIDE SEQUENCE [LARGE SCALE GENOMIC DNA]</scope>
    <source>
        <strain evidence="9 10">DSM 26001</strain>
    </source>
</reference>
<dbReference type="InterPro" id="IPR015927">
    <property type="entry name" value="Peptidase_S24_S26A/B/C"/>
</dbReference>
<evidence type="ECO:0000256" key="5">
    <source>
        <dbReference type="ARBA" id="ARBA00023204"/>
    </source>
</evidence>
<dbReference type="Proteomes" id="UP001158049">
    <property type="component" value="Unassembled WGS sequence"/>
</dbReference>
<proteinExistence type="inferred from homology"/>
<comment type="similarity">
    <text evidence="1 7">Belongs to the peptidase S24 family.</text>
</comment>
<keyword evidence="2" id="KW-0227">DNA damage</keyword>
<dbReference type="InterPro" id="IPR036286">
    <property type="entry name" value="LexA/Signal_pep-like_sf"/>
</dbReference>
<dbReference type="PANTHER" id="PTHR33516:SF2">
    <property type="entry name" value="LEXA REPRESSOR-RELATED"/>
    <property type="match status" value="1"/>
</dbReference>
<gene>
    <name evidence="9" type="ORF">SAMN06295970_10366</name>
</gene>
<keyword evidence="4 7" id="KW-0068">Autocatalytic cleavage</keyword>
<dbReference type="CDD" id="cd06529">
    <property type="entry name" value="S24_LexA-like"/>
    <property type="match status" value="1"/>
</dbReference>
<dbReference type="InterPro" id="IPR006197">
    <property type="entry name" value="Peptidase_S24_LexA"/>
</dbReference>
<accession>A0ABY1PXB8</accession>
<dbReference type="RefSeq" id="WP_283441344.1">
    <property type="nucleotide sequence ID" value="NZ_FXUL01000003.1"/>
</dbReference>
<dbReference type="InterPro" id="IPR050077">
    <property type="entry name" value="LexA_repressor"/>
</dbReference>
<dbReference type="Gene3D" id="2.10.109.10">
    <property type="entry name" value="Umud Fragment, subunit A"/>
    <property type="match status" value="1"/>
</dbReference>
<keyword evidence="5" id="KW-0234">DNA repair</keyword>
<dbReference type="NCBIfam" id="NF007621">
    <property type="entry name" value="PRK10276.1"/>
    <property type="match status" value="1"/>
</dbReference>
<evidence type="ECO:0000256" key="1">
    <source>
        <dbReference type="ARBA" id="ARBA00007484"/>
    </source>
</evidence>
<evidence type="ECO:0000259" key="8">
    <source>
        <dbReference type="Pfam" id="PF00717"/>
    </source>
</evidence>
<dbReference type="EMBL" id="FXUL01000003">
    <property type="protein sequence ID" value="SMP51853.1"/>
    <property type="molecule type" value="Genomic_DNA"/>
</dbReference>
<keyword evidence="6" id="KW-0742">SOS response</keyword>
<feature type="domain" description="Peptidase S24/S26A/S26B/S26C" evidence="8">
    <location>
        <begin position="32"/>
        <end position="147"/>
    </location>
</feature>
<keyword evidence="3 7" id="KW-0378">Hydrolase</keyword>
<sequence>MSNIVNLAELHTLVPVIWPVNPSPKAKESPLFLVKCPAGFPSPAADYVESGLDLNDYLVKHRAATFIFDVCGDSMCGVGIFDGDKIVVDRSIEARHGMIIVAILNGEHTIKRLHITRDGVELRPENPCYSPIRLKEHEELVAFGVVVGVVRKLQG</sequence>
<evidence type="ECO:0000256" key="4">
    <source>
        <dbReference type="ARBA" id="ARBA00022813"/>
    </source>
</evidence>
<dbReference type="Pfam" id="PF00717">
    <property type="entry name" value="Peptidase_S24"/>
    <property type="match status" value="1"/>
</dbReference>
<evidence type="ECO:0000256" key="7">
    <source>
        <dbReference type="RuleBase" id="RU003991"/>
    </source>
</evidence>
<dbReference type="SUPFAM" id="SSF51306">
    <property type="entry name" value="LexA/Signal peptidase"/>
    <property type="match status" value="1"/>
</dbReference>
<dbReference type="InterPro" id="IPR039418">
    <property type="entry name" value="LexA-like"/>
</dbReference>
<name>A0ABY1PXB8_9BURK</name>
<comment type="caution">
    <text evidence="9">The sequence shown here is derived from an EMBL/GenBank/DDBJ whole genome shotgun (WGS) entry which is preliminary data.</text>
</comment>
<evidence type="ECO:0000313" key="10">
    <source>
        <dbReference type="Proteomes" id="UP001158049"/>
    </source>
</evidence>
<evidence type="ECO:0000313" key="9">
    <source>
        <dbReference type="EMBL" id="SMP51853.1"/>
    </source>
</evidence>
<evidence type="ECO:0000256" key="6">
    <source>
        <dbReference type="ARBA" id="ARBA00023236"/>
    </source>
</evidence>
<evidence type="ECO:0000256" key="3">
    <source>
        <dbReference type="ARBA" id="ARBA00022801"/>
    </source>
</evidence>